<gene>
    <name evidence="1" type="ORF">SDC9_210987</name>
</gene>
<name>A0A645JJD9_9ZZZZ</name>
<organism evidence="1">
    <name type="scientific">bioreactor metagenome</name>
    <dbReference type="NCBI Taxonomy" id="1076179"/>
    <lineage>
        <taxon>unclassified sequences</taxon>
        <taxon>metagenomes</taxon>
        <taxon>ecological metagenomes</taxon>
    </lineage>
</organism>
<sequence length="77" mass="8465">MTNIKYIIGTGGALTRLPNRVEILKSAADDGRGLELYPGSDTQVLIDNHYIFASLGVLSKKYPEDALKLMKNSLNIK</sequence>
<dbReference type="Pfam" id="PF13941">
    <property type="entry name" value="MutL"/>
    <property type="match status" value="1"/>
</dbReference>
<dbReference type="InterPro" id="IPR006230">
    <property type="entry name" value="MutL"/>
</dbReference>
<dbReference type="AlphaFoldDB" id="A0A645JJD9"/>
<proteinExistence type="predicted"/>
<evidence type="ECO:0000313" key="1">
    <source>
        <dbReference type="EMBL" id="MPN63230.1"/>
    </source>
</evidence>
<accession>A0A645JJD9</accession>
<dbReference type="EMBL" id="VSSQ01142335">
    <property type="protein sequence ID" value="MPN63230.1"/>
    <property type="molecule type" value="Genomic_DNA"/>
</dbReference>
<comment type="caution">
    <text evidence="1">The sequence shown here is derived from an EMBL/GenBank/DDBJ whole genome shotgun (WGS) entry which is preliminary data.</text>
</comment>
<protein>
    <submittedName>
        <fullName evidence="1">Uncharacterized protein</fullName>
    </submittedName>
</protein>
<reference evidence="1" key="1">
    <citation type="submission" date="2019-08" db="EMBL/GenBank/DDBJ databases">
        <authorList>
            <person name="Kucharzyk K."/>
            <person name="Murdoch R.W."/>
            <person name="Higgins S."/>
            <person name="Loffler F."/>
        </authorList>
    </citation>
    <scope>NUCLEOTIDE SEQUENCE</scope>
</reference>